<comment type="caution">
    <text evidence="3">The sequence shown here is derived from an EMBL/GenBank/DDBJ whole genome shotgun (WGS) entry which is preliminary data.</text>
</comment>
<dbReference type="InterPro" id="IPR025836">
    <property type="entry name" value="Zn_knuckle_CX2CX4HX4C"/>
</dbReference>
<organism evidence="3 4">
    <name type="scientific">Quercus suber</name>
    <name type="common">Cork oak</name>
    <dbReference type="NCBI Taxonomy" id="58331"/>
    <lineage>
        <taxon>Eukaryota</taxon>
        <taxon>Viridiplantae</taxon>
        <taxon>Streptophyta</taxon>
        <taxon>Embryophyta</taxon>
        <taxon>Tracheophyta</taxon>
        <taxon>Spermatophyta</taxon>
        <taxon>Magnoliopsida</taxon>
        <taxon>eudicotyledons</taxon>
        <taxon>Gunneridae</taxon>
        <taxon>Pentapetalae</taxon>
        <taxon>rosids</taxon>
        <taxon>fabids</taxon>
        <taxon>Fagales</taxon>
        <taxon>Fagaceae</taxon>
        <taxon>Quercus</taxon>
    </lineage>
</organism>
<name>A0AAW0LWJ9_QUESU</name>
<evidence type="ECO:0000259" key="2">
    <source>
        <dbReference type="Pfam" id="PF14392"/>
    </source>
</evidence>
<dbReference type="AlphaFoldDB" id="A0AAW0LWJ9"/>
<feature type="region of interest" description="Disordered" evidence="1">
    <location>
        <begin position="109"/>
        <end position="135"/>
    </location>
</feature>
<dbReference type="InterPro" id="IPR036875">
    <property type="entry name" value="Znf_CCHC_sf"/>
</dbReference>
<dbReference type="EMBL" id="PKMF04000043">
    <property type="protein sequence ID" value="KAK7855715.1"/>
    <property type="molecule type" value="Genomic_DNA"/>
</dbReference>
<evidence type="ECO:0000313" key="4">
    <source>
        <dbReference type="Proteomes" id="UP000237347"/>
    </source>
</evidence>
<protein>
    <recommendedName>
        <fullName evidence="2">Zinc knuckle CX2CX4HX4C domain-containing protein</fullName>
    </recommendedName>
</protein>
<proteinExistence type="predicted"/>
<evidence type="ECO:0000256" key="1">
    <source>
        <dbReference type="SAM" id="MobiDB-lite"/>
    </source>
</evidence>
<dbReference type="Proteomes" id="UP000237347">
    <property type="component" value="Unassembled WGS sequence"/>
</dbReference>
<evidence type="ECO:0000313" key="3">
    <source>
        <dbReference type="EMBL" id="KAK7855715.1"/>
    </source>
</evidence>
<feature type="compositionally biased region" description="Basic and acidic residues" evidence="1">
    <location>
        <begin position="119"/>
        <end position="131"/>
    </location>
</feature>
<keyword evidence="4" id="KW-1185">Reference proteome</keyword>
<dbReference type="SUPFAM" id="SSF57756">
    <property type="entry name" value="Retrovirus zinc finger-like domains"/>
    <property type="match status" value="1"/>
</dbReference>
<sequence>MMSPKVATEVGNKMGVVEDVGRRRRTDDQSFFLRVRVALPIAKPIRRGGFLLGSDSKRHWVTYKCERLPLFCHYCGILGHDIRHCPAHFTASKAAATVEYQYGDWLKAENGRSKSPPRRSKENPMRSEPVGHTDTVAIANDEGIEEVTALARASDYRAGQKPWN</sequence>
<dbReference type="Pfam" id="PF14392">
    <property type="entry name" value="zf-CCHC_4"/>
    <property type="match status" value="1"/>
</dbReference>
<dbReference type="GO" id="GO:0008270">
    <property type="term" value="F:zinc ion binding"/>
    <property type="evidence" value="ECO:0007669"/>
    <property type="project" value="InterPro"/>
</dbReference>
<gene>
    <name evidence="3" type="ORF">CFP56_026911</name>
</gene>
<dbReference type="GO" id="GO:0003676">
    <property type="term" value="F:nucleic acid binding"/>
    <property type="evidence" value="ECO:0007669"/>
    <property type="project" value="InterPro"/>
</dbReference>
<feature type="domain" description="Zinc knuckle CX2CX4HX4C" evidence="2">
    <location>
        <begin position="57"/>
        <end position="86"/>
    </location>
</feature>
<reference evidence="3 4" key="1">
    <citation type="journal article" date="2018" name="Sci. Data">
        <title>The draft genome sequence of cork oak.</title>
        <authorList>
            <person name="Ramos A.M."/>
            <person name="Usie A."/>
            <person name="Barbosa P."/>
            <person name="Barros P.M."/>
            <person name="Capote T."/>
            <person name="Chaves I."/>
            <person name="Simoes F."/>
            <person name="Abreu I."/>
            <person name="Carrasquinho I."/>
            <person name="Faro C."/>
            <person name="Guimaraes J.B."/>
            <person name="Mendonca D."/>
            <person name="Nobrega F."/>
            <person name="Rodrigues L."/>
            <person name="Saibo N.J.M."/>
            <person name="Varela M.C."/>
            <person name="Egas C."/>
            <person name="Matos J."/>
            <person name="Miguel C.M."/>
            <person name="Oliveira M.M."/>
            <person name="Ricardo C.P."/>
            <person name="Goncalves S."/>
        </authorList>
    </citation>
    <scope>NUCLEOTIDE SEQUENCE [LARGE SCALE GENOMIC DNA]</scope>
    <source>
        <strain evidence="4">cv. HL8</strain>
    </source>
</reference>
<accession>A0AAW0LWJ9</accession>